<evidence type="ECO:0000256" key="3">
    <source>
        <dbReference type="ARBA" id="ARBA00022989"/>
    </source>
</evidence>
<sequence>MPFVPDSPRYLLSVGKRERARQIITDKHTTADDVEHEYAEVEFAETERQLEQDRSLDSSWVAIVRRPSYRYQTGSSNQIWRAPIAFVCIPCVILLAGIRWLPESPRFLLMKRKDEKAKAIVLGIHSGPNSQYADFAGAEFDLMKRQLEYDRELNSSFWMS</sequence>
<comment type="caution">
    <text evidence="6">The sequence shown here is derived from an EMBL/GenBank/DDBJ whole genome shotgun (WGS) entry which is preliminary data.</text>
</comment>
<evidence type="ECO:0000256" key="2">
    <source>
        <dbReference type="ARBA" id="ARBA00022692"/>
    </source>
</evidence>
<proteinExistence type="predicted"/>
<evidence type="ECO:0000313" key="6">
    <source>
        <dbReference type="EMBL" id="TQB77545.1"/>
    </source>
</evidence>
<dbReference type="InterPro" id="IPR036259">
    <property type="entry name" value="MFS_trans_sf"/>
</dbReference>
<dbReference type="PANTHER" id="PTHR48022">
    <property type="entry name" value="PLASTIDIC GLUCOSE TRANSPORTER 4"/>
    <property type="match status" value="1"/>
</dbReference>
<gene>
    <name evidence="6" type="ORF">MPDQ_000086</name>
</gene>
<keyword evidence="4 5" id="KW-0472">Membrane</keyword>
<name>A0A507R7N7_MONPU</name>
<evidence type="ECO:0008006" key="8">
    <source>
        <dbReference type="Google" id="ProtNLM"/>
    </source>
</evidence>
<dbReference type="EMBL" id="VIFY01000001">
    <property type="protein sequence ID" value="TQB77545.1"/>
    <property type="molecule type" value="Genomic_DNA"/>
</dbReference>
<keyword evidence="7" id="KW-1185">Reference proteome</keyword>
<dbReference type="GO" id="GO:0016020">
    <property type="term" value="C:membrane"/>
    <property type="evidence" value="ECO:0007669"/>
    <property type="project" value="UniProtKB-SubCell"/>
</dbReference>
<evidence type="ECO:0000256" key="1">
    <source>
        <dbReference type="ARBA" id="ARBA00004141"/>
    </source>
</evidence>
<evidence type="ECO:0000256" key="5">
    <source>
        <dbReference type="SAM" id="Phobius"/>
    </source>
</evidence>
<evidence type="ECO:0000256" key="4">
    <source>
        <dbReference type="ARBA" id="ARBA00023136"/>
    </source>
</evidence>
<feature type="transmembrane region" description="Helical" evidence="5">
    <location>
        <begin position="79"/>
        <end position="101"/>
    </location>
</feature>
<dbReference type="PANTHER" id="PTHR48022:SF11">
    <property type="entry name" value="MONOSACCHARIDE TRANSPORTER (HXT8), PUTATIVE (AFU_ORTHOLOGUE AFUA_2G08120)-RELATED"/>
    <property type="match status" value="1"/>
</dbReference>
<accession>A0A507R7N7</accession>
<dbReference type="Proteomes" id="UP000319663">
    <property type="component" value="Unassembled WGS sequence"/>
</dbReference>
<dbReference type="InterPro" id="IPR005828">
    <property type="entry name" value="MFS_sugar_transport-like"/>
</dbReference>
<protein>
    <recommendedName>
        <fullName evidence="8">Major facilitator superfamily (MFS) profile domain-containing protein</fullName>
    </recommendedName>
</protein>
<dbReference type="GO" id="GO:0005351">
    <property type="term" value="F:carbohydrate:proton symporter activity"/>
    <property type="evidence" value="ECO:0007669"/>
    <property type="project" value="TreeGrafter"/>
</dbReference>
<comment type="subcellular location">
    <subcellularLocation>
        <location evidence="1">Membrane</location>
        <topology evidence="1">Multi-pass membrane protein</topology>
    </subcellularLocation>
</comment>
<dbReference type="InterPro" id="IPR050360">
    <property type="entry name" value="MFS_Sugar_Transporters"/>
</dbReference>
<keyword evidence="2 5" id="KW-0812">Transmembrane</keyword>
<organism evidence="6 7">
    <name type="scientific">Monascus purpureus</name>
    <name type="common">Red mold</name>
    <name type="synonym">Monascus anka</name>
    <dbReference type="NCBI Taxonomy" id="5098"/>
    <lineage>
        <taxon>Eukaryota</taxon>
        <taxon>Fungi</taxon>
        <taxon>Dikarya</taxon>
        <taxon>Ascomycota</taxon>
        <taxon>Pezizomycotina</taxon>
        <taxon>Eurotiomycetes</taxon>
        <taxon>Eurotiomycetidae</taxon>
        <taxon>Eurotiales</taxon>
        <taxon>Aspergillaceae</taxon>
        <taxon>Monascus</taxon>
    </lineage>
</organism>
<dbReference type="Pfam" id="PF00083">
    <property type="entry name" value="Sugar_tr"/>
    <property type="match status" value="1"/>
</dbReference>
<dbReference type="AlphaFoldDB" id="A0A507R7N7"/>
<dbReference type="SUPFAM" id="SSF103473">
    <property type="entry name" value="MFS general substrate transporter"/>
    <property type="match status" value="1"/>
</dbReference>
<dbReference type="Gene3D" id="1.20.1250.20">
    <property type="entry name" value="MFS general substrate transporter like domains"/>
    <property type="match status" value="2"/>
</dbReference>
<evidence type="ECO:0000313" key="7">
    <source>
        <dbReference type="Proteomes" id="UP000319663"/>
    </source>
</evidence>
<keyword evidence="3 5" id="KW-1133">Transmembrane helix</keyword>
<reference evidence="6 7" key="1">
    <citation type="submission" date="2019-06" db="EMBL/GenBank/DDBJ databases">
        <title>Wine fermentation using esterase from Monascus purpureus.</title>
        <authorList>
            <person name="Geng C."/>
            <person name="Zhang Y."/>
        </authorList>
    </citation>
    <scope>NUCLEOTIDE SEQUENCE [LARGE SCALE GENOMIC DNA]</scope>
    <source>
        <strain evidence="6">HQ1</strain>
    </source>
</reference>